<accession>W8S1J3</accession>
<evidence type="ECO:0000313" key="2">
    <source>
        <dbReference type="Proteomes" id="UP000019593"/>
    </source>
</evidence>
<dbReference type="HOGENOM" id="CLU_2976476_0_0_5"/>
<dbReference type="Proteomes" id="UP000019593">
    <property type="component" value="Chromosome"/>
</dbReference>
<keyword evidence="2" id="KW-1185">Reference proteome</keyword>
<dbReference type="EMBL" id="CP004372">
    <property type="protein sequence ID" value="AHM04032.1"/>
    <property type="molecule type" value="Genomic_DNA"/>
</dbReference>
<reference evidence="1 2" key="1">
    <citation type="submission" date="2013-03" db="EMBL/GenBank/DDBJ databases">
        <authorList>
            <person name="Fiebig A."/>
            <person name="Goeker M."/>
            <person name="Klenk H.-P.P."/>
        </authorList>
    </citation>
    <scope>NUCLEOTIDE SEQUENCE [LARGE SCALE GENOMIC DNA]</scope>
    <source>
        <strain evidence="2">DSM 19469</strain>
    </source>
</reference>
<dbReference type="STRING" id="1294273.roselon_01653"/>
<organism evidence="1 2">
    <name type="scientific">Roseicyclus elongatus DSM 19469</name>
    <dbReference type="NCBI Taxonomy" id="1294273"/>
    <lineage>
        <taxon>Bacteria</taxon>
        <taxon>Pseudomonadati</taxon>
        <taxon>Pseudomonadota</taxon>
        <taxon>Alphaproteobacteria</taxon>
        <taxon>Rhodobacterales</taxon>
        <taxon>Roseobacteraceae</taxon>
        <taxon>Roseicyclus</taxon>
    </lineage>
</organism>
<proteinExistence type="predicted"/>
<name>W8S1J3_9RHOB</name>
<gene>
    <name evidence="1" type="ORF">roselon_01653</name>
</gene>
<sequence>MIRFAAVAVLMDGTGELRGVDCQPTRQGLHCRDVRPIPRASSRWSTSRIRAGSGIPRP</sequence>
<protein>
    <submittedName>
        <fullName evidence="1">Uncharacterized protein</fullName>
    </submittedName>
</protein>
<dbReference type="AlphaFoldDB" id="W8S1J3"/>
<dbReference type="KEGG" id="red:roselon_01653"/>
<evidence type="ECO:0000313" key="1">
    <source>
        <dbReference type="EMBL" id="AHM04032.1"/>
    </source>
</evidence>